<evidence type="ECO:0000313" key="5">
    <source>
        <dbReference type="EMBL" id="MCR0983746.1"/>
    </source>
</evidence>
<dbReference type="Pfam" id="PF09084">
    <property type="entry name" value="NMT1"/>
    <property type="match status" value="1"/>
</dbReference>
<feature type="domain" description="SsuA/THI5-like" evidence="4">
    <location>
        <begin position="53"/>
        <end position="269"/>
    </location>
</feature>
<accession>A0ABT1X7M7</accession>
<dbReference type="PANTHER" id="PTHR30024:SF47">
    <property type="entry name" value="TAURINE-BINDING PERIPLASMIC PROTEIN"/>
    <property type="match status" value="1"/>
</dbReference>
<dbReference type="PANTHER" id="PTHR30024">
    <property type="entry name" value="ALIPHATIC SULFONATES-BINDING PROTEIN-RELATED"/>
    <property type="match status" value="1"/>
</dbReference>
<evidence type="ECO:0000256" key="3">
    <source>
        <dbReference type="ARBA" id="ARBA00022729"/>
    </source>
</evidence>
<dbReference type="Proteomes" id="UP001524642">
    <property type="component" value="Unassembled WGS sequence"/>
</dbReference>
<organism evidence="5 6">
    <name type="scientific">Roseomonas populi</name>
    <dbReference type="NCBI Taxonomy" id="3121582"/>
    <lineage>
        <taxon>Bacteria</taxon>
        <taxon>Pseudomonadati</taxon>
        <taxon>Pseudomonadota</taxon>
        <taxon>Alphaproteobacteria</taxon>
        <taxon>Acetobacterales</taxon>
        <taxon>Roseomonadaceae</taxon>
        <taxon>Roseomonas</taxon>
    </lineage>
</organism>
<proteinExistence type="inferred from homology"/>
<evidence type="ECO:0000256" key="1">
    <source>
        <dbReference type="ARBA" id="ARBA00004418"/>
    </source>
</evidence>
<name>A0ABT1X7M7_9PROT</name>
<evidence type="ECO:0000313" key="6">
    <source>
        <dbReference type="Proteomes" id="UP001524642"/>
    </source>
</evidence>
<dbReference type="RefSeq" id="WP_257717412.1">
    <property type="nucleotide sequence ID" value="NZ_JANJOU010000016.1"/>
</dbReference>
<evidence type="ECO:0000259" key="4">
    <source>
        <dbReference type="Pfam" id="PF09084"/>
    </source>
</evidence>
<reference evidence="5 6" key="1">
    <citation type="submission" date="2022-06" db="EMBL/GenBank/DDBJ databases">
        <title>Roseomonas CN29.</title>
        <authorList>
            <person name="Cheng Y."/>
            <person name="He X."/>
        </authorList>
    </citation>
    <scope>NUCLEOTIDE SEQUENCE [LARGE SCALE GENOMIC DNA]</scope>
    <source>
        <strain evidence="5 6">CN29</strain>
    </source>
</reference>
<dbReference type="Gene3D" id="3.40.190.10">
    <property type="entry name" value="Periplasmic binding protein-like II"/>
    <property type="match status" value="2"/>
</dbReference>
<keyword evidence="3" id="KW-0732">Signal</keyword>
<dbReference type="InterPro" id="IPR015168">
    <property type="entry name" value="SsuA/THI5"/>
</dbReference>
<comment type="subcellular location">
    <subcellularLocation>
        <location evidence="1">Periplasm</location>
    </subcellularLocation>
</comment>
<gene>
    <name evidence="5" type="ORF">NRP21_16955</name>
</gene>
<dbReference type="SUPFAM" id="SSF53850">
    <property type="entry name" value="Periplasmic binding protein-like II"/>
    <property type="match status" value="1"/>
</dbReference>
<comment type="caution">
    <text evidence="5">The sequence shown here is derived from an EMBL/GenBank/DDBJ whole genome shotgun (WGS) entry which is preliminary data.</text>
</comment>
<evidence type="ECO:0000256" key="2">
    <source>
        <dbReference type="ARBA" id="ARBA00010742"/>
    </source>
</evidence>
<protein>
    <submittedName>
        <fullName evidence="5">ABC transporter substrate-binding protein</fullName>
    </submittedName>
</protein>
<keyword evidence="6" id="KW-1185">Reference proteome</keyword>
<sequence length="351" mass="37733">MTDMLRALPTRRAVLGGIGFGVMGAASRARAAEIETPAFEVVVVRDPQLGAQFAIAEQYSLFKEQGLNVTVRWLQSAADTLTVMGGGAAPVGVGGSFTQVVFGGQKLPIRTISALADIAETQGFALGPNVRLSHPRELEGKRLAFTQGNSQVLLLAKLAKTFGFDQSKITLVNMNQSEGIVAASRGDVHGLLGWQPNLYRLVAMGGSMYCTGGTLFVNGGKAEVQPENDRLLYNHSTLMATQSWIDTKPNTLAALLRGLMKATEMMTADKPRAMAALQRTLRIDNEALEVMTTANKYGLGITPGLIASHRFQTEWAMNINRIPSAPPPEDCFTTRIAEMVDPSLASWRPSA</sequence>
<comment type="similarity">
    <text evidence="2">Belongs to the bacterial solute-binding protein SsuA/TauA family.</text>
</comment>
<dbReference type="EMBL" id="JANJOU010000016">
    <property type="protein sequence ID" value="MCR0983746.1"/>
    <property type="molecule type" value="Genomic_DNA"/>
</dbReference>